<feature type="domain" description="LytR/CpsA/Psr regulator C-terminal" evidence="2">
    <location>
        <begin position="108"/>
        <end position="195"/>
    </location>
</feature>
<comment type="caution">
    <text evidence="3">The sequence shown here is derived from an EMBL/GenBank/DDBJ whole genome shotgun (WGS) entry which is preliminary data.</text>
</comment>
<feature type="region of interest" description="Disordered" evidence="1">
    <location>
        <begin position="37"/>
        <end position="109"/>
    </location>
</feature>
<name>A0ABW2THH9_9PSEU</name>
<feature type="compositionally biased region" description="Low complexity" evidence="1">
    <location>
        <begin position="37"/>
        <end position="102"/>
    </location>
</feature>
<dbReference type="Gene3D" id="3.30.70.2390">
    <property type="match status" value="1"/>
</dbReference>
<dbReference type="EMBL" id="JBHTEY010000004">
    <property type="protein sequence ID" value="MFC7612683.1"/>
    <property type="molecule type" value="Genomic_DNA"/>
</dbReference>
<dbReference type="Pfam" id="PF13399">
    <property type="entry name" value="LytR_C"/>
    <property type="match status" value="1"/>
</dbReference>
<organism evidence="3 4">
    <name type="scientific">Actinokineospora soli</name>
    <dbReference type="NCBI Taxonomy" id="1048753"/>
    <lineage>
        <taxon>Bacteria</taxon>
        <taxon>Bacillati</taxon>
        <taxon>Actinomycetota</taxon>
        <taxon>Actinomycetes</taxon>
        <taxon>Pseudonocardiales</taxon>
        <taxon>Pseudonocardiaceae</taxon>
        <taxon>Actinokineospora</taxon>
    </lineage>
</organism>
<sequence>MTTEPMRPARIAGLALLGVAAVATVLGVVTLLGGDGDSQAGQTTPPAATTTADGAPGTSGDPTTTAPATTAPPATTTKTTTTPPRTTTSEPSAEPTSPAGEPSYKDQPIRVYNNSTITGLADRAAADLKAAGWNVVEVDNHQGRVYVTTVYYRPGTDEEAAARALAKEFDLRVEPRFSGIANASPGVIVIVTKEYAGRPDSKG</sequence>
<dbReference type="Proteomes" id="UP001596512">
    <property type="component" value="Unassembled WGS sequence"/>
</dbReference>
<gene>
    <name evidence="3" type="ORF">ACFQV2_02505</name>
</gene>
<evidence type="ECO:0000313" key="4">
    <source>
        <dbReference type="Proteomes" id="UP001596512"/>
    </source>
</evidence>
<dbReference type="InterPro" id="IPR027381">
    <property type="entry name" value="LytR/CpsA/Psr_C"/>
</dbReference>
<reference evidence="4" key="1">
    <citation type="journal article" date="2019" name="Int. J. Syst. Evol. Microbiol.">
        <title>The Global Catalogue of Microorganisms (GCM) 10K type strain sequencing project: providing services to taxonomists for standard genome sequencing and annotation.</title>
        <authorList>
            <consortium name="The Broad Institute Genomics Platform"/>
            <consortium name="The Broad Institute Genome Sequencing Center for Infectious Disease"/>
            <person name="Wu L."/>
            <person name="Ma J."/>
        </authorList>
    </citation>
    <scope>NUCLEOTIDE SEQUENCE [LARGE SCALE GENOMIC DNA]</scope>
    <source>
        <strain evidence="4">JCM 17695</strain>
    </source>
</reference>
<accession>A0ABW2THH9</accession>
<keyword evidence="4" id="KW-1185">Reference proteome</keyword>
<evidence type="ECO:0000259" key="2">
    <source>
        <dbReference type="Pfam" id="PF13399"/>
    </source>
</evidence>
<protein>
    <submittedName>
        <fullName evidence="3">LytR C-terminal domain-containing protein</fullName>
    </submittedName>
</protein>
<evidence type="ECO:0000256" key="1">
    <source>
        <dbReference type="SAM" id="MobiDB-lite"/>
    </source>
</evidence>
<evidence type="ECO:0000313" key="3">
    <source>
        <dbReference type="EMBL" id="MFC7612683.1"/>
    </source>
</evidence>
<proteinExistence type="predicted"/>